<protein>
    <submittedName>
        <fullName evidence="2">Uncharacterized protein</fullName>
    </submittedName>
</protein>
<feature type="region of interest" description="Disordered" evidence="1">
    <location>
        <begin position="26"/>
        <end position="46"/>
    </location>
</feature>
<evidence type="ECO:0000256" key="1">
    <source>
        <dbReference type="SAM" id="MobiDB-lite"/>
    </source>
</evidence>
<evidence type="ECO:0000313" key="3">
    <source>
        <dbReference type="Proteomes" id="UP001497623"/>
    </source>
</evidence>
<dbReference type="Proteomes" id="UP001497623">
    <property type="component" value="Unassembled WGS sequence"/>
</dbReference>
<dbReference type="EMBL" id="CAXKWB010005841">
    <property type="protein sequence ID" value="CAL4080125.1"/>
    <property type="molecule type" value="Genomic_DNA"/>
</dbReference>
<comment type="caution">
    <text evidence="2">The sequence shown here is derived from an EMBL/GenBank/DDBJ whole genome shotgun (WGS) entry which is preliminary data.</text>
</comment>
<evidence type="ECO:0000313" key="2">
    <source>
        <dbReference type="EMBL" id="CAL4080125.1"/>
    </source>
</evidence>
<gene>
    <name evidence="2" type="ORF">MNOR_LOCUS11195</name>
</gene>
<keyword evidence="3" id="KW-1185">Reference proteome</keyword>
<feature type="region of interest" description="Disordered" evidence="1">
    <location>
        <begin position="69"/>
        <end position="145"/>
    </location>
</feature>
<reference evidence="2 3" key="1">
    <citation type="submission" date="2024-05" db="EMBL/GenBank/DDBJ databases">
        <authorList>
            <person name="Wallberg A."/>
        </authorList>
    </citation>
    <scope>NUCLEOTIDE SEQUENCE [LARGE SCALE GENOMIC DNA]</scope>
</reference>
<dbReference type="AlphaFoldDB" id="A0AAV2QC75"/>
<accession>A0AAV2QC75</accession>
<sequence>MIQRPVLPVLNLEDLIQPTTIKYDDTDIEDPFTDPKDFKDEDLVQRPLGGMPPGFTWCPGGIKKLCLKSKLKKDRGQGRRKSEVGRNRRSRADRKSREEKKLARKARSDRKSRSNRKGKSKKKYNSRKKSGSKRRRKAKRKQEKP</sequence>
<feature type="compositionally biased region" description="Basic and acidic residues" evidence="1">
    <location>
        <begin position="74"/>
        <end position="86"/>
    </location>
</feature>
<organism evidence="2 3">
    <name type="scientific">Meganyctiphanes norvegica</name>
    <name type="common">Northern krill</name>
    <name type="synonym">Thysanopoda norvegica</name>
    <dbReference type="NCBI Taxonomy" id="48144"/>
    <lineage>
        <taxon>Eukaryota</taxon>
        <taxon>Metazoa</taxon>
        <taxon>Ecdysozoa</taxon>
        <taxon>Arthropoda</taxon>
        <taxon>Crustacea</taxon>
        <taxon>Multicrustacea</taxon>
        <taxon>Malacostraca</taxon>
        <taxon>Eumalacostraca</taxon>
        <taxon>Eucarida</taxon>
        <taxon>Euphausiacea</taxon>
        <taxon>Euphausiidae</taxon>
        <taxon>Meganyctiphanes</taxon>
    </lineage>
</organism>
<feature type="compositionally biased region" description="Basic and acidic residues" evidence="1">
    <location>
        <begin position="33"/>
        <end position="44"/>
    </location>
</feature>
<feature type="compositionally biased region" description="Basic residues" evidence="1">
    <location>
        <begin position="102"/>
        <end position="145"/>
    </location>
</feature>
<proteinExistence type="predicted"/>
<name>A0AAV2QC75_MEGNR</name>